<dbReference type="EMBL" id="CAEQ01002175">
    <property type="protein sequence ID" value="CCD16126.1"/>
    <property type="molecule type" value="Genomic_DNA"/>
</dbReference>
<reference evidence="3" key="1">
    <citation type="submission" date="2011-07" db="EMBL/GenBank/DDBJ databases">
        <title>Divergent evolution of antigenic variation in African trypanosomes.</title>
        <authorList>
            <person name="Jackson A.P."/>
            <person name="Berry A."/>
            <person name="Allison H.C."/>
            <person name="Burton P."/>
            <person name="Anderson J."/>
            <person name="Aslett M."/>
            <person name="Brown R."/>
            <person name="Corton N."/>
            <person name="Harris D."/>
            <person name="Hauser H."/>
            <person name="Gamble J."/>
            <person name="Gilderthorp R."/>
            <person name="McQuillan J."/>
            <person name="Quail M.A."/>
            <person name="Sanders M."/>
            <person name="Van Tonder A."/>
            <person name="Ginger M.L."/>
            <person name="Donelson J.E."/>
            <person name="Field M.C."/>
            <person name="Barry J.D."/>
            <person name="Berriman M."/>
            <person name="Hertz-Fowler C."/>
        </authorList>
    </citation>
    <scope>NUCLEOTIDE SEQUENCE [LARGE SCALE GENOMIC DNA]</scope>
    <source>
        <strain evidence="3">IL3000</strain>
    </source>
</reference>
<protein>
    <submittedName>
        <fullName evidence="2">WGS project CAEQ00000000 data, annotated contig 414</fullName>
    </submittedName>
</protein>
<gene>
    <name evidence="2" type="ORF">TCIL3000_0_10770</name>
</gene>
<accession>F9WFP9</accession>
<dbReference type="AlphaFoldDB" id="F9WFP9"/>
<dbReference type="VEuPathDB" id="TriTrypDB:TcIL3000_0_10770"/>
<feature type="region of interest" description="Disordered" evidence="1">
    <location>
        <begin position="104"/>
        <end position="143"/>
    </location>
</feature>
<sequence>MDLEMFDRPGNVCHGHRVILADGLLDRGHCNRRVTQSDAWRAFVEQIAVIASIQPFQPAHALLGGQAVKDGNGRRHIGFQVAEHGVFRGFVTLVILHAERQGLRQGQPYQKDQRQPRDEGTRPMQRRLHAGVPSTCTGSEKTYPSLRTVLM</sequence>
<evidence type="ECO:0000313" key="2">
    <source>
        <dbReference type="EMBL" id="CCD16126.1"/>
    </source>
</evidence>
<keyword evidence="3" id="KW-1185">Reference proteome</keyword>
<proteinExistence type="predicted"/>
<reference evidence="2 3" key="2">
    <citation type="journal article" date="2012" name="Proc. Natl. Acad. Sci. U.S.A.">
        <title>Antigenic diversity is generated by distinct evolutionary mechanisms in African trypanosome species.</title>
        <authorList>
            <person name="Jackson A.P."/>
            <person name="Berry A."/>
            <person name="Aslett M."/>
            <person name="Allison H.C."/>
            <person name="Burton P."/>
            <person name="Vavrova-Anderson J."/>
            <person name="Brown R."/>
            <person name="Browne H."/>
            <person name="Corton N."/>
            <person name="Hauser H."/>
            <person name="Gamble J."/>
            <person name="Gilderthorp R."/>
            <person name="Marcello L."/>
            <person name="McQuillan J."/>
            <person name="Otto T.D."/>
            <person name="Quail M.A."/>
            <person name="Sanders M.J."/>
            <person name="van Tonder A."/>
            <person name="Ginger M.L."/>
            <person name="Field M.C."/>
            <person name="Barry J.D."/>
            <person name="Hertz-Fowler C."/>
            <person name="Berriman M."/>
        </authorList>
    </citation>
    <scope>NUCLEOTIDE SEQUENCE [LARGE SCALE GENOMIC DNA]</scope>
    <source>
        <strain evidence="2 3">IL3000</strain>
    </source>
</reference>
<evidence type="ECO:0000313" key="3">
    <source>
        <dbReference type="Proteomes" id="UP000000702"/>
    </source>
</evidence>
<name>F9WFP9_TRYCI</name>
<dbReference type="Proteomes" id="UP000000702">
    <property type="component" value="Unassembled WGS sequence"/>
</dbReference>
<evidence type="ECO:0000256" key="1">
    <source>
        <dbReference type="SAM" id="MobiDB-lite"/>
    </source>
</evidence>
<feature type="compositionally biased region" description="Basic and acidic residues" evidence="1">
    <location>
        <begin position="111"/>
        <end position="121"/>
    </location>
</feature>
<organism evidence="2 3">
    <name type="scientific">Trypanosoma congolense (strain IL3000)</name>
    <dbReference type="NCBI Taxonomy" id="1068625"/>
    <lineage>
        <taxon>Eukaryota</taxon>
        <taxon>Discoba</taxon>
        <taxon>Euglenozoa</taxon>
        <taxon>Kinetoplastea</taxon>
        <taxon>Metakinetoplastina</taxon>
        <taxon>Trypanosomatida</taxon>
        <taxon>Trypanosomatidae</taxon>
        <taxon>Trypanosoma</taxon>
        <taxon>Nannomonas</taxon>
    </lineage>
</organism>
<comment type="caution">
    <text evidence="2">The sequence shown here is derived from an EMBL/GenBank/DDBJ whole genome shotgun (WGS) entry which is preliminary data.</text>
</comment>